<proteinExistence type="inferred from homology"/>
<feature type="transmembrane region" description="Helical" evidence="10">
    <location>
        <begin position="6"/>
        <end position="24"/>
    </location>
</feature>
<organism evidence="14 15">
    <name type="scientific">Winslowiella iniecta</name>
    <dbReference type="NCBI Taxonomy" id="1560201"/>
    <lineage>
        <taxon>Bacteria</taxon>
        <taxon>Pseudomonadati</taxon>
        <taxon>Pseudomonadota</taxon>
        <taxon>Gammaproteobacteria</taxon>
        <taxon>Enterobacterales</taxon>
        <taxon>Erwiniaceae</taxon>
        <taxon>Winslowiella</taxon>
    </lineage>
</organism>
<protein>
    <recommendedName>
        <fullName evidence="9">Prepilin leader peptidase/N-methyltransferase</fullName>
        <ecNumber evidence="9">2.1.1.-</ecNumber>
        <ecNumber evidence="9">3.4.23.43</ecNumber>
    </recommendedName>
</protein>
<keyword evidence="9" id="KW-0808">Transferase</keyword>
<feature type="domain" description="Prepilin type IV endopeptidase peptidase" evidence="11">
    <location>
        <begin position="106"/>
        <end position="215"/>
    </location>
</feature>
<comment type="similarity">
    <text evidence="2 8">Belongs to the peptidase A24 family.</text>
</comment>
<dbReference type="RefSeq" id="WP_052900211.1">
    <property type="nucleotide sequence ID" value="NZ_JRXE01000020.1"/>
</dbReference>
<comment type="caution">
    <text evidence="14">The sequence shown here is derived from an EMBL/GenBank/DDBJ whole genome shotgun (WGS) entry which is preliminary data.</text>
</comment>
<evidence type="ECO:0000259" key="12">
    <source>
        <dbReference type="Pfam" id="PF06750"/>
    </source>
</evidence>
<comment type="function">
    <text evidence="9">Plays an essential role in type IV pili and type II pseudopili formation by proteolytically removing the leader sequence from substrate proteins and subsequently monomethylating the alpha-amino group of the newly exposed N-terminal phenylalanine.</text>
</comment>
<feature type="transmembrane region" description="Helical" evidence="10">
    <location>
        <begin position="187"/>
        <end position="217"/>
    </location>
</feature>
<sequence>MQIGLALLFGAVFGSFLNVVIYRLPLIIAGGHCSLSFPPSSCPGCQARIRWRHNIPLLGWLILRGRCADCQQSIHWRYPLVEAVTAALFAVMVWRYGITLYTAMLLVGICLMIVLAGIDWQTMLLPDWLVVPLWGIGMAAAGFGISAVSLRQAVIASLLGYLLPWLLDRGCYVLRGRAGMGRGDMKLFAALGAWFGVETLCQIMVFAPLLAIAAALLLLRVKPGQPFPFGPYPIAVALIFLVLGLQDYSSFNY</sequence>
<accession>A0A0L7TA98</accession>
<dbReference type="AlphaFoldDB" id="A0A0L7TA98"/>
<dbReference type="InterPro" id="IPR000045">
    <property type="entry name" value="Prepilin_IV_endopep_pep"/>
</dbReference>
<dbReference type="GO" id="GO:0005886">
    <property type="term" value="C:plasma membrane"/>
    <property type="evidence" value="ECO:0007669"/>
    <property type="project" value="UniProtKB-SubCell"/>
</dbReference>
<evidence type="ECO:0000256" key="5">
    <source>
        <dbReference type="ARBA" id="ARBA00022692"/>
    </source>
</evidence>
<evidence type="ECO:0000256" key="4">
    <source>
        <dbReference type="ARBA" id="ARBA00022519"/>
    </source>
</evidence>
<reference evidence="15 16" key="1">
    <citation type="journal article" date="2015" name="Int. J. Syst. Evol. Microbiol.">
        <title>Erwinia iniecta sp. nov., isolated from Russian wheat aphids (Diuraphis noxia).</title>
        <authorList>
            <person name="Campillo T."/>
            <person name="Luna E."/>
            <person name="Portier P."/>
            <person name="Fischer-Le Saux M."/>
            <person name="Lapitan N."/>
            <person name="Tisserat N.A."/>
            <person name="Leach J.E."/>
        </authorList>
    </citation>
    <scope>NUCLEOTIDE SEQUENCE [LARGE SCALE GENOMIC DNA]</scope>
    <source>
        <strain evidence="13 16">B120</strain>
        <strain evidence="14 15">B149</strain>
    </source>
</reference>
<keyword evidence="9" id="KW-0645">Protease</keyword>
<name>A0A0L7TA98_9GAMM</name>
<feature type="transmembrane region" description="Helical" evidence="10">
    <location>
        <begin position="138"/>
        <end position="167"/>
    </location>
</feature>
<dbReference type="EC" id="2.1.1.-" evidence="9"/>
<feature type="domain" description="Prepilin peptidase A24 N-terminal" evidence="12">
    <location>
        <begin position="8"/>
        <end position="96"/>
    </location>
</feature>
<dbReference type="EMBL" id="JRXE01000020">
    <property type="protein sequence ID" value="KOC88878.1"/>
    <property type="molecule type" value="Genomic_DNA"/>
</dbReference>
<evidence type="ECO:0000256" key="9">
    <source>
        <dbReference type="RuleBase" id="RU003794"/>
    </source>
</evidence>
<dbReference type="InterPro" id="IPR014032">
    <property type="entry name" value="Peptidase_A24A_bac"/>
</dbReference>
<comment type="catalytic activity">
    <reaction evidence="9">
        <text>Typically cleaves a -Gly-|-Phe- bond to release an N-terminal, basic peptide of 5-8 residues from type IV prepilin, and then N-methylates the new N-terminal amino group, the methyl donor being S-adenosyl-L-methionine.</text>
        <dbReference type="EC" id="3.4.23.43"/>
    </reaction>
</comment>
<evidence type="ECO:0000256" key="1">
    <source>
        <dbReference type="ARBA" id="ARBA00004429"/>
    </source>
</evidence>
<dbReference type="InterPro" id="IPR050882">
    <property type="entry name" value="Prepilin_peptidase/N-MTase"/>
</dbReference>
<dbReference type="InterPro" id="IPR010627">
    <property type="entry name" value="Prepilin_pept_A24_N"/>
</dbReference>
<dbReference type="STRING" id="1560201.NG42_14575"/>
<dbReference type="PRINTS" id="PR00864">
    <property type="entry name" value="PREPILNPTASE"/>
</dbReference>
<keyword evidence="9" id="KW-0489">Methyltransferase</keyword>
<keyword evidence="5 9" id="KW-0812">Transmembrane</keyword>
<evidence type="ECO:0000313" key="16">
    <source>
        <dbReference type="Proteomes" id="UP000037088"/>
    </source>
</evidence>
<keyword evidence="9" id="KW-0511">Multifunctional enzyme</keyword>
<evidence type="ECO:0000256" key="6">
    <source>
        <dbReference type="ARBA" id="ARBA00022989"/>
    </source>
</evidence>
<dbReference type="OrthoDB" id="9789291at2"/>
<evidence type="ECO:0000256" key="2">
    <source>
        <dbReference type="ARBA" id="ARBA00005801"/>
    </source>
</evidence>
<dbReference type="GO" id="GO:0032259">
    <property type="term" value="P:methylation"/>
    <property type="evidence" value="ECO:0007669"/>
    <property type="project" value="UniProtKB-KW"/>
</dbReference>
<evidence type="ECO:0000256" key="8">
    <source>
        <dbReference type="RuleBase" id="RU003793"/>
    </source>
</evidence>
<dbReference type="Gene3D" id="1.20.120.1220">
    <property type="match status" value="1"/>
</dbReference>
<dbReference type="Proteomes" id="UP000037088">
    <property type="component" value="Unassembled WGS sequence"/>
</dbReference>
<evidence type="ECO:0000256" key="7">
    <source>
        <dbReference type="ARBA" id="ARBA00023136"/>
    </source>
</evidence>
<feature type="transmembrane region" description="Helical" evidence="10">
    <location>
        <begin position="229"/>
        <end position="248"/>
    </location>
</feature>
<dbReference type="EMBL" id="JRXF01000021">
    <property type="protein sequence ID" value="KOC92304.1"/>
    <property type="molecule type" value="Genomic_DNA"/>
</dbReference>
<keyword evidence="6 10" id="KW-1133">Transmembrane helix</keyword>
<comment type="subcellular location">
    <subcellularLocation>
        <location evidence="1">Cell inner membrane</location>
        <topology evidence="1">Multi-pass membrane protein</topology>
    </subcellularLocation>
    <subcellularLocation>
        <location evidence="9">Cell membrane</location>
        <topology evidence="9">Multi-pass membrane protein</topology>
    </subcellularLocation>
</comment>
<feature type="transmembrane region" description="Helical" evidence="10">
    <location>
        <begin position="98"/>
        <end position="118"/>
    </location>
</feature>
<dbReference type="Pfam" id="PF01478">
    <property type="entry name" value="Peptidase_A24"/>
    <property type="match status" value="1"/>
</dbReference>
<dbReference type="PATRIC" id="fig|1560201.3.peg.3097"/>
<dbReference type="PANTHER" id="PTHR30487:SF0">
    <property type="entry name" value="PREPILIN LEADER PEPTIDASE_N-METHYLTRANSFERASE-RELATED"/>
    <property type="match status" value="1"/>
</dbReference>
<evidence type="ECO:0000313" key="14">
    <source>
        <dbReference type="EMBL" id="KOC92304.1"/>
    </source>
</evidence>
<dbReference type="GO" id="GO:0008168">
    <property type="term" value="F:methyltransferase activity"/>
    <property type="evidence" value="ECO:0007669"/>
    <property type="project" value="UniProtKB-KW"/>
</dbReference>
<evidence type="ECO:0000313" key="13">
    <source>
        <dbReference type="EMBL" id="KOC88878.1"/>
    </source>
</evidence>
<dbReference type="PANTHER" id="PTHR30487">
    <property type="entry name" value="TYPE 4 PREPILIN-LIKE PROTEINS LEADER PEPTIDE-PROCESSING ENZYME"/>
    <property type="match status" value="1"/>
</dbReference>
<keyword evidence="9" id="KW-0378">Hydrolase</keyword>
<evidence type="ECO:0000313" key="15">
    <source>
        <dbReference type="Proteomes" id="UP000036851"/>
    </source>
</evidence>
<dbReference type="GO" id="GO:0004190">
    <property type="term" value="F:aspartic-type endopeptidase activity"/>
    <property type="evidence" value="ECO:0007669"/>
    <property type="project" value="UniProtKB-EC"/>
</dbReference>
<gene>
    <name evidence="13" type="ORF">NG42_14575</name>
    <name evidence="14" type="ORF">NG43_14130</name>
</gene>
<keyword evidence="7 10" id="KW-0472">Membrane</keyword>
<dbReference type="Pfam" id="PF06750">
    <property type="entry name" value="A24_N_bact"/>
    <property type="match status" value="1"/>
</dbReference>
<dbReference type="EC" id="3.4.23.43" evidence="9"/>
<keyword evidence="16" id="KW-1185">Reference proteome</keyword>
<evidence type="ECO:0000256" key="10">
    <source>
        <dbReference type="SAM" id="Phobius"/>
    </source>
</evidence>
<dbReference type="Proteomes" id="UP000036851">
    <property type="component" value="Unassembled WGS sequence"/>
</dbReference>
<keyword evidence="3" id="KW-1003">Cell membrane</keyword>
<keyword evidence="4" id="KW-0997">Cell inner membrane</keyword>
<evidence type="ECO:0000259" key="11">
    <source>
        <dbReference type="Pfam" id="PF01478"/>
    </source>
</evidence>
<evidence type="ECO:0000256" key="3">
    <source>
        <dbReference type="ARBA" id="ARBA00022475"/>
    </source>
</evidence>
<dbReference type="GO" id="GO:0006465">
    <property type="term" value="P:signal peptide processing"/>
    <property type="evidence" value="ECO:0007669"/>
    <property type="project" value="TreeGrafter"/>
</dbReference>